<keyword evidence="9" id="KW-1185">Reference proteome</keyword>
<feature type="transmembrane region" description="Helical" evidence="6">
    <location>
        <begin position="20"/>
        <end position="38"/>
    </location>
</feature>
<feature type="transmembrane region" description="Helical" evidence="6">
    <location>
        <begin position="351"/>
        <end position="369"/>
    </location>
</feature>
<keyword evidence="3 6" id="KW-0812">Transmembrane</keyword>
<feature type="transmembrane region" description="Helical" evidence="6">
    <location>
        <begin position="439"/>
        <end position="461"/>
    </location>
</feature>
<gene>
    <name evidence="8" type="ORF">SAMN04487960_103168</name>
</gene>
<feature type="transmembrane region" description="Helical" evidence="6">
    <location>
        <begin position="405"/>
        <end position="432"/>
    </location>
</feature>
<dbReference type="GO" id="GO:0030420">
    <property type="term" value="P:establishment of competence for transformation"/>
    <property type="evidence" value="ECO:0007669"/>
    <property type="project" value="InterPro"/>
</dbReference>
<dbReference type="InterPro" id="IPR036866">
    <property type="entry name" value="RibonucZ/Hydroxyglut_hydro"/>
</dbReference>
<evidence type="ECO:0000313" key="9">
    <source>
        <dbReference type="Proteomes" id="UP000199675"/>
    </source>
</evidence>
<dbReference type="InterPro" id="IPR035681">
    <property type="entry name" value="ComA-like_MBL"/>
</dbReference>
<keyword evidence="4 6" id="KW-1133">Transmembrane helix</keyword>
<keyword evidence="5 6" id="KW-0472">Membrane</keyword>
<dbReference type="OrthoDB" id="9761531at2"/>
<dbReference type="Pfam" id="PF03772">
    <property type="entry name" value="Competence"/>
    <property type="match status" value="1"/>
</dbReference>
<dbReference type="SUPFAM" id="SSF56281">
    <property type="entry name" value="Metallo-hydrolase/oxidoreductase"/>
    <property type="match status" value="1"/>
</dbReference>
<evidence type="ECO:0000256" key="2">
    <source>
        <dbReference type="ARBA" id="ARBA00022475"/>
    </source>
</evidence>
<dbReference type="NCBIfam" id="TIGR00361">
    <property type="entry name" value="ComEC_Rec2"/>
    <property type="match status" value="1"/>
</dbReference>
<evidence type="ECO:0000256" key="4">
    <source>
        <dbReference type="ARBA" id="ARBA00022989"/>
    </source>
</evidence>
<dbReference type="InterPro" id="IPR004477">
    <property type="entry name" value="ComEC_N"/>
</dbReference>
<dbReference type="InterPro" id="IPR004797">
    <property type="entry name" value="Competence_ComEC/Rec2"/>
</dbReference>
<comment type="subcellular location">
    <subcellularLocation>
        <location evidence="1">Cell membrane</location>
        <topology evidence="1">Multi-pass membrane protein</topology>
    </subcellularLocation>
</comment>
<accession>A0A1H2UNQ5</accession>
<proteinExistence type="predicted"/>
<dbReference type="NCBIfam" id="TIGR00360">
    <property type="entry name" value="ComEC_N-term"/>
    <property type="match status" value="1"/>
</dbReference>
<feature type="transmembrane region" description="Helical" evidence="6">
    <location>
        <begin position="376"/>
        <end position="393"/>
    </location>
</feature>
<feature type="transmembrane region" description="Helical" evidence="6">
    <location>
        <begin position="45"/>
        <end position="64"/>
    </location>
</feature>
<dbReference type="Pfam" id="PF13567">
    <property type="entry name" value="DUF4131"/>
    <property type="match status" value="1"/>
</dbReference>
<feature type="transmembrane region" description="Helical" evidence="6">
    <location>
        <begin position="304"/>
        <end position="320"/>
    </location>
</feature>
<feature type="transmembrane region" description="Helical" evidence="6">
    <location>
        <begin position="467"/>
        <end position="486"/>
    </location>
</feature>
<dbReference type="EMBL" id="FNNE01000003">
    <property type="protein sequence ID" value="SDW57747.1"/>
    <property type="molecule type" value="Genomic_DNA"/>
</dbReference>
<dbReference type="InterPro" id="IPR052159">
    <property type="entry name" value="Competence_DNA_uptake"/>
</dbReference>
<keyword evidence="2" id="KW-1003">Cell membrane</keyword>
<dbReference type="Gene3D" id="3.60.15.10">
    <property type="entry name" value="Ribonuclease Z/Hydroxyacylglutathione hydrolase-like"/>
    <property type="match status" value="1"/>
</dbReference>
<dbReference type="GO" id="GO:0005886">
    <property type="term" value="C:plasma membrane"/>
    <property type="evidence" value="ECO:0007669"/>
    <property type="project" value="UniProtKB-SubCell"/>
</dbReference>
<evidence type="ECO:0000259" key="7">
    <source>
        <dbReference type="SMART" id="SM00849"/>
    </source>
</evidence>
<dbReference type="InterPro" id="IPR001279">
    <property type="entry name" value="Metallo-B-lactamas"/>
</dbReference>
<sequence length="790" mass="85517">MAAFSCGVILLYRVGVIPPLYGLIAAILLLIPVSWVTPRRISRETLSILLFGIVGLGWATGFASDRLTQQLPQQWEGQTLMVSGYLCDIPSPGNYQSIRFSLCVTAWPEVPEHEVQAGPLPDKLRLAWYGEQATLGLPHRVRATVVLKRPHGSLNPQGFRYESWLFRAGYRATGTVRGIEPETRVPCGLRCRYHRWRNLWASALHQQLSSTRHYGLAEALLMGHRGWIEPSQWAVFKDTGTIHLVAISGLHLGLIAFGVGAVVRRFLLILPPSLATPGRLGLVTACLVLTVCLGYALLAGFTVPTRRALLMVAVACWVMVRARQSSPWDGWLLALCLVLLLDPFAPLDQGFWLSFGAVAVLILVFSRWLGRCHWGVALLLAQAAVFVGLWPILAGLGQPQVTMGALANLIAIPWVSLVVMPVLLLGGILLVVIPGSEGVVGWAYDLVLEALWQVLSWLAAWSVPLPAGNLVVPLTLAAVVLTAILIPVRHARLLAAVVCGVWLVRSLAEPGATASGNDVVARPEVWIWDVGQGLSVLVRHQDQVLVYDTGPSSPGGYSAVESVLLPNYAALGVRYLDALVLSHGDSDHSGGLGTLLAAVPVGLMVSGEPERIRQQLVVDNVPPVLDCGAVDGRRVGEVLVAAWQYSEDARADGNERSCVVSLRFGGIELILPGDIPASVERAYLADHGPLTSTYRVVVVPHHGSRTSSGEDWVAALVPDVAIVSAGYRHRFGHPHPDVSERYQRAGGWLVNTAESGAIHLRFFSDGVAISRARENPPFWIEAAPQRFAIH</sequence>
<evidence type="ECO:0000256" key="6">
    <source>
        <dbReference type="SAM" id="Phobius"/>
    </source>
</evidence>
<reference evidence="8 9" key="1">
    <citation type="submission" date="2016-10" db="EMBL/GenBank/DDBJ databases">
        <authorList>
            <person name="de Groot N.N."/>
        </authorList>
    </citation>
    <scope>NUCLEOTIDE SEQUENCE [LARGE SCALE GENOMIC DNA]</scope>
    <source>
        <strain evidence="8 9">CGMCC 1.7059</strain>
    </source>
</reference>
<dbReference type="Proteomes" id="UP000199675">
    <property type="component" value="Unassembled WGS sequence"/>
</dbReference>
<dbReference type="PANTHER" id="PTHR30619:SF1">
    <property type="entry name" value="RECOMBINATION PROTEIN 2"/>
    <property type="match status" value="1"/>
</dbReference>
<protein>
    <submittedName>
        <fullName evidence="8">Competence protein ComEC</fullName>
    </submittedName>
</protein>
<organism evidence="8 9">
    <name type="scientific">Marinobacter mobilis</name>
    <dbReference type="NCBI Taxonomy" id="488533"/>
    <lineage>
        <taxon>Bacteria</taxon>
        <taxon>Pseudomonadati</taxon>
        <taxon>Pseudomonadota</taxon>
        <taxon>Gammaproteobacteria</taxon>
        <taxon>Pseudomonadales</taxon>
        <taxon>Marinobacteraceae</taxon>
        <taxon>Marinobacter</taxon>
    </lineage>
</organism>
<feature type="transmembrane region" description="Helical" evidence="6">
    <location>
        <begin position="244"/>
        <end position="268"/>
    </location>
</feature>
<dbReference type="PANTHER" id="PTHR30619">
    <property type="entry name" value="DNA INTERNALIZATION/COMPETENCE PROTEIN COMEC/REC2"/>
    <property type="match status" value="1"/>
</dbReference>
<dbReference type="SMART" id="SM00849">
    <property type="entry name" value="Lactamase_B"/>
    <property type="match status" value="1"/>
</dbReference>
<evidence type="ECO:0000313" key="8">
    <source>
        <dbReference type="EMBL" id="SDW57747.1"/>
    </source>
</evidence>
<evidence type="ECO:0000256" key="1">
    <source>
        <dbReference type="ARBA" id="ARBA00004651"/>
    </source>
</evidence>
<feature type="domain" description="Metallo-beta-lactamase" evidence="7">
    <location>
        <begin position="532"/>
        <end position="727"/>
    </location>
</feature>
<feature type="transmembrane region" description="Helical" evidence="6">
    <location>
        <begin position="280"/>
        <end position="298"/>
    </location>
</feature>
<dbReference type="Pfam" id="PF00753">
    <property type="entry name" value="Lactamase_B"/>
    <property type="match status" value="1"/>
</dbReference>
<dbReference type="STRING" id="488533.SAMN04487960_103168"/>
<name>A0A1H2UNQ5_9GAMM</name>
<dbReference type="RefSeq" id="WP_091812000.1">
    <property type="nucleotide sequence ID" value="NZ_FNNE01000003.1"/>
</dbReference>
<dbReference type="InterPro" id="IPR025405">
    <property type="entry name" value="DUF4131"/>
</dbReference>
<evidence type="ECO:0000256" key="5">
    <source>
        <dbReference type="ARBA" id="ARBA00023136"/>
    </source>
</evidence>
<dbReference type="AlphaFoldDB" id="A0A1H2UNQ5"/>
<evidence type="ECO:0000256" key="3">
    <source>
        <dbReference type="ARBA" id="ARBA00022692"/>
    </source>
</evidence>
<dbReference type="CDD" id="cd07731">
    <property type="entry name" value="ComA-like_MBL-fold"/>
    <property type="match status" value="1"/>
</dbReference>